<dbReference type="Gene3D" id="1.10.10.10">
    <property type="entry name" value="Winged helix-like DNA-binding domain superfamily/Winged helix DNA-binding domain"/>
    <property type="match status" value="1"/>
</dbReference>
<feature type="domain" description="HTH rpiR-type" evidence="4">
    <location>
        <begin position="21"/>
        <end position="97"/>
    </location>
</feature>
<evidence type="ECO:0000256" key="2">
    <source>
        <dbReference type="ARBA" id="ARBA00023125"/>
    </source>
</evidence>
<keyword evidence="1" id="KW-0805">Transcription regulation</keyword>
<dbReference type="PROSITE" id="PS51464">
    <property type="entry name" value="SIS"/>
    <property type="match status" value="1"/>
</dbReference>
<evidence type="ECO:0000313" key="6">
    <source>
        <dbReference type="EMBL" id="RLP77966.1"/>
    </source>
</evidence>
<dbReference type="SUPFAM" id="SSF46689">
    <property type="entry name" value="Homeodomain-like"/>
    <property type="match status" value="1"/>
</dbReference>
<dbReference type="AlphaFoldDB" id="A0A3L7ABV2"/>
<dbReference type="InterPro" id="IPR009057">
    <property type="entry name" value="Homeodomain-like_sf"/>
</dbReference>
<protein>
    <submittedName>
        <fullName evidence="6">MurR/RpiR family transcriptional regulator</fullName>
    </submittedName>
</protein>
<dbReference type="OrthoDB" id="3770404at2"/>
<feature type="domain" description="SIS" evidence="5">
    <location>
        <begin position="139"/>
        <end position="279"/>
    </location>
</feature>
<dbReference type="EMBL" id="RCUX01000001">
    <property type="protein sequence ID" value="RLP77966.1"/>
    <property type="molecule type" value="Genomic_DNA"/>
</dbReference>
<dbReference type="Pfam" id="PF01380">
    <property type="entry name" value="SIS"/>
    <property type="match status" value="1"/>
</dbReference>
<dbReference type="PANTHER" id="PTHR30514:SF1">
    <property type="entry name" value="HTH-TYPE TRANSCRIPTIONAL REGULATOR HEXR-RELATED"/>
    <property type="match status" value="1"/>
</dbReference>
<dbReference type="InterPro" id="IPR035472">
    <property type="entry name" value="RpiR-like_SIS"/>
</dbReference>
<dbReference type="CDD" id="cd05013">
    <property type="entry name" value="SIS_RpiR"/>
    <property type="match status" value="1"/>
</dbReference>
<evidence type="ECO:0000256" key="1">
    <source>
        <dbReference type="ARBA" id="ARBA00023015"/>
    </source>
</evidence>
<dbReference type="PROSITE" id="PS51071">
    <property type="entry name" value="HTH_RPIR"/>
    <property type="match status" value="1"/>
</dbReference>
<dbReference type="InterPro" id="IPR046348">
    <property type="entry name" value="SIS_dom_sf"/>
</dbReference>
<dbReference type="InterPro" id="IPR000281">
    <property type="entry name" value="HTH_RpiR"/>
</dbReference>
<evidence type="ECO:0000259" key="4">
    <source>
        <dbReference type="PROSITE" id="PS51071"/>
    </source>
</evidence>
<proteinExistence type="predicted"/>
<evidence type="ECO:0000259" key="5">
    <source>
        <dbReference type="PROSITE" id="PS51464"/>
    </source>
</evidence>
<dbReference type="SUPFAM" id="SSF53697">
    <property type="entry name" value="SIS domain"/>
    <property type="match status" value="1"/>
</dbReference>
<dbReference type="InterPro" id="IPR036388">
    <property type="entry name" value="WH-like_DNA-bd_sf"/>
</dbReference>
<dbReference type="GO" id="GO:0003677">
    <property type="term" value="F:DNA binding"/>
    <property type="evidence" value="ECO:0007669"/>
    <property type="project" value="UniProtKB-KW"/>
</dbReference>
<reference evidence="6 7" key="1">
    <citation type="submission" date="2018-10" db="EMBL/GenBank/DDBJ databases">
        <authorList>
            <person name="Li J."/>
        </authorList>
    </citation>
    <scope>NUCLEOTIDE SEQUENCE [LARGE SCALE GENOMIC DNA]</scope>
    <source>
        <strain evidence="6 7">IF 016277</strain>
    </source>
</reference>
<dbReference type="PANTHER" id="PTHR30514">
    <property type="entry name" value="GLUCOKINASE"/>
    <property type="match status" value="1"/>
</dbReference>
<dbReference type="Proteomes" id="UP000272503">
    <property type="component" value="Unassembled WGS sequence"/>
</dbReference>
<dbReference type="Pfam" id="PF01418">
    <property type="entry name" value="HTH_6"/>
    <property type="match status" value="1"/>
</dbReference>
<sequence>MRSYRGSMTSSTPDIGTDPGARAIARIRASLGTLVASERRVAEVVLADPRAVIGSTASQLAGRAETSATTVIRFARNAGFSGYQELAIALAVSEPTLDTAPELSPTDSPAETLRGVAAHAQLAIGAIADSVSPDAFTAAIAALASARHTIAVGAALTSPVAEDLAFRLTHLGHPADSPTDAQIQWIRAQQLEPGDVCVAILHGGTYPHVVDVAREARAAGATVIAITSFDRTPLAELADIPLVVGATTARSGFDAWGSRLAYLTVIDALLLALTNTDPARYRAHIERISTRIELDLL</sequence>
<comment type="caution">
    <text evidence="6">The sequence shown here is derived from an EMBL/GenBank/DDBJ whole genome shotgun (WGS) entry which is preliminary data.</text>
</comment>
<dbReference type="Gene3D" id="3.40.50.10490">
    <property type="entry name" value="Glucose-6-phosphate isomerase like protein, domain 1"/>
    <property type="match status" value="1"/>
</dbReference>
<dbReference type="GO" id="GO:0003700">
    <property type="term" value="F:DNA-binding transcription factor activity"/>
    <property type="evidence" value="ECO:0007669"/>
    <property type="project" value="InterPro"/>
</dbReference>
<evidence type="ECO:0000256" key="3">
    <source>
        <dbReference type="ARBA" id="ARBA00023163"/>
    </source>
</evidence>
<dbReference type="GO" id="GO:1901135">
    <property type="term" value="P:carbohydrate derivative metabolic process"/>
    <property type="evidence" value="ECO:0007669"/>
    <property type="project" value="InterPro"/>
</dbReference>
<keyword evidence="7" id="KW-1185">Reference proteome</keyword>
<dbReference type="InterPro" id="IPR047640">
    <property type="entry name" value="RpiR-like"/>
</dbReference>
<keyword evidence="2" id="KW-0238">DNA-binding</keyword>
<name>A0A3L7ABV2_9MICO</name>
<keyword evidence="3" id="KW-0804">Transcription</keyword>
<gene>
    <name evidence="6" type="ORF">D9V32_01145</name>
</gene>
<organism evidence="6 7">
    <name type="scientific">Mycetocola tolaasinivorans</name>
    <dbReference type="NCBI Taxonomy" id="76635"/>
    <lineage>
        <taxon>Bacteria</taxon>
        <taxon>Bacillati</taxon>
        <taxon>Actinomycetota</taxon>
        <taxon>Actinomycetes</taxon>
        <taxon>Micrococcales</taxon>
        <taxon>Microbacteriaceae</taxon>
        <taxon>Mycetocola</taxon>
    </lineage>
</organism>
<evidence type="ECO:0000313" key="7">
    <source>
        <dbReference type="Proteomes" id="UP000272503"/>
    </source>
</evidence>
<dbReference type="InterPro" id="IPR001347">
    <property type="entry name" value="SIS_dom"/>
</dbReference>
<accession>A0A3L7ABV2</accession>
<dbReference type="GO" id="GO:0097367">
    <property type="term" value="F:carbohydrate derivative binding"/>
    <property type="evidence" value="ECO:0007669"/>
    <property type="project" value="InterPro"/>
</dbReference>